<accession>Q0CUY6</accession>
<dbReference type="OrthoDB" id="3162439at2759"/>
<proteinExistence type="predicted"/>
<dbReference type="GeneID" id="4316465"/>
<dbReference type="RefSeq" id="XP_001211676.1">
    <property type="nucleotide sequence ID" value="XM_001211676.1"/>
</dbReference>
<dbReference type="PANTHER" id="PTHR33840">
    <property type="match status" value="1"/>
</dbReference>
<dbReference type="InterPro" id="IPR018712">
    <property type="entry name" value="Tle1-like_cat"/>
</dbReference>
<feature type="domain" description="T6SS Phospholipase effector Tle1-like catalytic" evidence="2">
    <location>
        <begin position="58"/>
        <end position="384"/>
    </location>
</feature>
<dbReference type="PANTHER" id="PTHR33840:SF2">
    <property type="entry name" value="TLE1 PHOSPHOLIPASE DOMAIN-CONTAINING PROTEIN"/>
    <property type="match status" value="1"/>
</dbReference>
<protein>
    <recommendedName>
        <fullName evidence="2">T6SS Phospholipase effector Tle1-like catalytic domain-containing protein</fullName>
    </recommendedName>
</protein>
<feature type="region of interest" description="Disordered" evidence="1">
    <location>
        <begin position="292"/>
        <end position="342"/>
    </location>
</feature>
<gene>
    <name evidence="3" type="ORF">ATEG_02498</name>
</gene>
<dbReference type="Proteomes" id="UP000007963">
    <property type="component" value="Unassembled WGS sequence"/>
</dbReference>
<dbReference type="VEuPathDB" id="FungiDB:ATEG_02498"/>
<dbReference type="SUPFAM" id="SSF53474">
    <property type="entry name" value="alpha/beta-Hydrolases"/>
    <property type="match status" value="1"/>
</dbReference>
<feature type="compositionally biased region" description="Basic and acidic residues" evidence="1">
    <location>
        <begin position="416"/>
        <end position="427"/>
    </location>
</feature>
<dbReference type="Pfam" id="PF09994">
    <property type="entry name" value="T6SS_Tle1-like_cat"/>
    <property type="match status" value="1"/>
</dbReference>
<name>Q0CUY6_ASPTN</name>
<dbReference type="STRING" id="341663.Q0CUY6"/>
<sequence>MRCQPWHPVDDDDNTTIGSFQRMKDEAFSLSRPSIPLCRYWQLIKTPAMERTAIADTREFVLCFDGTGYKFRGDDADSNVLKIYRMLDRNDARQFHYYQPGFGTYTTLTWQSHDTNQNRLKRWISNARDAAAGTTFDDHVMDAYRFLMRFYCPGDRIYLFGFSRGAYVARMLAEMLDHIGMLEPGNEGKVHYVWSIFSKWAKRINSVDAEQKEKDALYGFMKALRETFCRPVSQIRFLGLFDTVNSIPRFEVNRDKFMFPYTAKTSAKVIRHAVAIDEHRAKFRQDLISDANPNALSTQRKSRGQPARQGPLPQGRCTGEAFYRPAPPVRPQEGGRLEEDHDTHQDIEEVWFAGCHADIGGGLKLDKGEDLALSHVPLVWMVHEAQRAGLKFDPEKMKLFRCFEESMSNGGLSTGDPEKDNQRHGTDEESEFETALWTASIHGHIHDFLQYGHGEPWPTVLSWKVVEYLPFRRMGLQPDGSWKPTRWPLPLGERRDVPKDAKIHVSAIRRMKINPQYRPKNLLRDGKGKNGPPLEHGIDTWEVHAHPGCPVRETYRRKVNETSS</sequence>
<dbReference type="eggNOG" id="ENOG502QPR9">
    <property type="taxonomic scope" value="Eukaryota"/>
</dbReference>
<dbReference type="OMA" id="FSKWAKC"/>
<feature type="region of interest" description="Disordered" evidence="1">
    <location>
        <begin position="519"/>
        <end position="539"/>
    </location>
</feature>
<dbReference type="AlphaFoldDB" id="Q0CUY6"/>
<feature type="compositionally biased region" description="Basic and acidic residues" evidence="1">
    <location>
        <begin position="333"/>
        <end position="342"/>
    </location>
</feature>
<evidence type="ECO:0000259" key="2">
    <source>
        <dbReference type="Pfam" id="PF09994"/>
    </source>
</evidence>
<evidence type="ECO:0000313" key="3">
    <source>
        <dbReference type="EMBL" id="EAU37460.1"/>
    </source>
</evidence>
<feature type="region of interest" description="Disordered" evidence="1">
    <location>
        <begin position="409"/>
        <end position="428"/>
    </location>
</feature>
<dbReference type="EMBL" id="CH476596">
    <property type="protein sequence ID" value="EAU37460.1"/>
    <property type="molecule type" value="Genomic_DNA"/>
</dbReference>
<evidence type="ECO:0000313" key="4">
    <source>
        <dbReference type="Proteomes" id="UP000007963"/>
    </source>
</evidence>
<evidence type="ECO:0000256" key="1">
    <source>
        <dbReference type="SAM" id="MobiDB-lite"/>
    </source>
</evidence>
<reference evidence="4" key="1">
    <citation type="submission" date="2005-09" db="EMBL/GenBank/DDBJ databases">
        <title>Annotation of the Aspergillus terreus NIH2624 genome.</title>
        <authorList>
            <person name="Birren B.W."/>
            <person name="Lander E.S."/>
            <person name="Galagan J.E."/>
            <person name="Nusbaum C."/>
            <person name="Devon K."/>
            <person name="Henn M."/>
            <person name="Ma L.-J."/>
            <person name="Jaffe D.B."/>
            <person name="Butler J."/>
            <person name="Alvarez P."/>
            <person name="Gnerre S."/>
            <person name="Grabherr M."/>
            <person name="Kleber M."/>
            <person name="Mauceli E.W."/>
            <person name="Brockman W."/>
            <person name="Rounsley S."/>
            <person name="Young S.K."/>
            <person name="LaButti K."/>
            <person name="Pushparaj V."/>
            <person name="DeCaprio D."/>
            <person name="Crawford M."/>
            <person name="Koehrsen M."/>
            <person name="Engels R."/>
            <person name="Montgomery P."/>
            <person name="Pearson M."/>
            <person name="Howarth C."/>
            <person name="Larson L."/>
            <person name="Luoma S."/>
            <person name="White J."/>
            <person name="Alvarado L."/>
            <person name="Kodira C.D."/>
            <person name="Zeng Q."/>
            <person name="Oleary S."/>
            <person name="Yandava C."/>
            <person name="Denning D.W."/>
            <person name="Nierman W.C."/>
            <person name="Milne T."/>
            <person name="Madden K."/>
        </authorList>
    </citation>
    <scope>NUCLEOTIDE SEQUENCE [LARGE SCALE GENOMIC DNA]</scope>
    <source>
        <strain evidence="4">NIH 2624 / FGSC A1156</strain>
    </source>
</reference>
<organism evidence="3 4">
    <name type="scientific">Aspergillus terreus (strain NIH 2624 / FGSC A1156)</name>
    <dbReference type="NCBI Taxonomy" id="341663"/>
    <lineage>
        <taxon>Eukaryota</taxon>
        <taxon>Fungi</taxon>
        <taxon>Dikarya</taxon>
        <taxon>Ascomycota</taxon>
        <taxon>Pezizomycotina</taxon>
        <taxon>Eurotiomycetes</taxon>
        <taxon>Eurotiomycetidae</taxon>
        <taxon>Eurotiales</taxon>
        <taxon>Aspergillaceae</taxon>
        <taxon>Aspergillus</taxon>
        <taxon>Aspergillus subgen. Circumdati</taxon>
    </lineage>
</organism>
<dbReference type="InterPro" id="IPR029058">
    <property type="entry name" value="AB_hydrolase_fold"/>
</dbReference>
<dbReference type="HOGENOM" id="CLU_005049_0_1_1"/>